<evidence type="ECO:0000313" key="8">
    <source>
        <dbReference type="Proteomes" id="UP000267821"/>
    </source>
</evidence>
<dbReference type="PANTHER" id="PTHR31200:SF1">
    <property type="entry name" value="INO80 COMPLEX SUBUNIT C"/>
    <property type="match status" value="1"/>
</dbReference>
<dbReference type="GO" id="GO:0006338">
    <property type="term" value="P:chromatin remodeling"/>
    <property type="evidence" value="ECO:0007669"/>
    <property type="project" value="InterPro"/>
</dbReference>
<dbReference type="InterPro" id="IPR029525">
    <property type="entry name" value="INO80C/Ies6"/>
</dbReference>
<dbReference type="SMART" id="SM00993">
    <property type="entry name" value="YL1_C"/>
    <property type="match status" value="1"/>
</dbReference>
<dbReference type="STRING" id="1051890.A0A3N4LZK3"/>
<keyword evidence="8" id="KW-1185">Reference proteome</keyword>
<feature type="compositionally biased region" description="Low complexity" evidence="5">
    <location>
        <begin position="51"/>
        <end position="79"/>
    </location>
</feature>
<evidence type="ECO:0000256" key="1">
    <source>
        <dbReference type="ARBA" id="ARBA00004123"/>
    </source>
</evidence>
<dbReference type="OrthoDB" id="49520at2759"/>
<feature type="non-terminal residue" evidence="7">
    <location>
        <position position="151"/>
    </location>
</feature>
<evidence type="ECO:0000313" key="7">
    <source>
        <dbReference type="EMBL" id="RPB23505.1"/>
    </source>
</evidence>
<evidence type="ECO:0000256" key="2">
    <source>
        <dbReference type="ARBA" id="ARBA00023015"/>
    </source>
</evidence>
<evidence type="ECO:0000256" key="5">
    <source>
        <dbReference type="SAM" id="MobiDB-lite"/>
    </source>
</evidence>
<organism evidence="7 8">
    <name type="scientific">Terfezia boudieri ATCC MYA-4762</name>
    <dbReference type="NCBI Taxonomy" id="1051890"/>
    <lineage>
        <taxon>Eukaryota</taxon>
        <taxon>Fungi</taxon>
        <taxon>Dikarya</taxon>
        <taxon>Ascomycota</taxon>
        <taxon>Pezizomycotina</taxon>
        <taxon>Pezizomycetes</taxon>
        <taxon>Pezizales</taxon>
        <taxon>Pezizaceae</taxon>
        <taxon>Terfezia</taxon>
    </lineage>
</organism>
<evidence type="ECO:0000259" key="6">
    <source>
        <dbReference type="SMART" id="SM00993"/>
    </source>
</evidence>
<evidence type="ECO:0000256" key="4">
    <source>
        <dbReference type="ARBA" id="ARBA00023242"/>
    </source>
</evidence>
<proteinExistence type="predicted"/>
<dbReference type="Proteomes" id="UP000267821">
    <property type="component" value="Unassembled WGS sequence"/>
</dbReference>
<dbReference type="FunCoup" id="A0A3N4LZK3">
    <property type="interactions" value="36"/>
</dbReference>
<name>A0A3N4LZK3_9PEZI</name>
<comment type="subcellular location">
    <subcellularLocation>
        <location evidence="1">Nucleus</location>
    </subcellularLocation>
</comment>
<sequence>MAPQQPIPNPILDPLDITLLPKPFKSPHWKPPSRRNKNLKQILQEDLKTLTTNPTTTTTTTTTTAATTSSSSPPSSTNPGAVGATYTNIESAPSFHPARAHWCDITGLPSKYMDPRTKLRYADVEVYRAIRELPPGGKEGYLELRGANVVL</sequence>
<gene>
    <name evidence="7" type="ORF">L211DRAFT_838641</name>
</gene>
<dbReference type="Pfam" id="PF08265">
    <property type="entry name" value="YL1_C"/>
    <property type="match status" value="1"/>
</dbReference>
<dbReference type="GO" id="GO:0031011">
    <property type="term" value="C:Ino80 complex"/>
    <property type="evidence" value="ECO:0007669"/>
    <property type="project" value="InterPro"/>
</dbReference>
<keyword evidence="3" id="KW-0804">Transcription</keyword>
<dbReference type="PANTHER" id="PTHR31200">
    <property type="entry name" value="INO80 COMPLEX SUBUNIT C"/>
    <property type="match status" value="1"/>
</dbReference>
<dbReference type="InterPro" id="IPR013272">
    <property type="entry name" value="Vps72/YL1_C"/>
</dbReference>
<dbReference type="EMBL" id="ML121546">
    <property type="protein sequence ID" value="RPB23505.1"/>
    <property type="molecule type" value="Genomic_DNA"/>
</dbReference>
<dbReference type="AlphaFoldDB" id="A0A3N4LZK3"/>
<feature type="region of interest" description="Disordered" evidence="5">
    <location>
        <begin position="46"/>
        <end position="85"/>
    </location>
</feature>
<keyword evidence="4" id="KW-0539">Nucleus</keyword>
<protein>
    <recommendedName>
        <fullName evidence="6">Vps72/YL1 C-terminal domain-containing protein</fullName>
    </recommendedName>
</protein>
<dbReference type="InParanoid" id="A0A3N4LZK3"/>
<accession>A0A3N4LZK3</accession>
<keyword evidence="2" id="KW-0805">Transcription regulation</keyword>
<evidence type="ECO:0000256" key="3">
    <source>
        <dbReference type="ARBA" id="ARBA00023163"/>
    </source>
</evidence>
<feature type="domain" description="Vps72/YL1 C-terminal" evidence="6">
    <location>
        <begin position="101"/>
        <end position="130"/>
    </location>
</feature>
<reference evidence="7 8" key="1">
    <citation type="journal article" date="2018" name="Nat. Ecol. Evol.">
        <title>Pezizomycetes genomes reveal the molecular basis of ectomycorrhizal truffle lifestyle.</title>
        <authorList>
            <person name="Murat C."/>
            <person name="Payen T."/>
            <person name="Noel B."/>
            <person name="Kuo A."/>
            <person name="Morin E."/>
            <person name="Chen J."/>
            <person name="Kohler A."/>
            <person name="Krizsan K."/>
            <person name="Balestrini R."/>
            <person name="Da Silva C."/>
            <person name="Montanini B."/>
            <person name="Hainaut M."/>
            <person name="Levati E."/>
            <person name="Barry K.W."/>
            <person name="Belfiori B."/>
            <person name="Cichocki N."/>
            <person name="Clum A."/>
            <person name="Dockter R.B."/>
            <person name="Fauchery L."/>
            <person name="Guy J."/>
            <person name="Iotti M."/>
            <person name="Le Tacon F."/>
            <person name="Lindquist E.A."/>
            <person name="Lipzen A."/>
            <person name="Malagnac F."/>
            <person name="Mello A."/>
            <person name="Molinier V."/>
            <person name="Miyauchi S."/>
            <person name="Poulain J."/>
            <person name="Riccioni C."/>
            <person name="Rubini A."/>
            <person name="Sitrit Y."/>
            <person name="Splivallo R."/>
            <person name="Traeger S."/>
            <person name="Wang M."/>
            <person name="Zifcakova L."/>
            <person name="Wipf D."/>
            <person name="Zambonelli A."/>
            <person name="Paolocci F."/>
            <person name="Nowrousian M."/>
            <person name="Ottonello S."/>
            <person name="Baldrian P."/>
            <person name="Spatafora J.W."/>
            <person name="Henrissat B."/>
            <person name="Nagy L.G."/>
            <person name="Aury J.M."/>
            <person name="Wincker P."/>
            <person name="Grigoriev I.V."/>
            <person name="Bonfante P."/>
            <person name="Martin F.M."/>
        </authorList>
    </citation>
    <scope>NUCLEOTIDE SEQUENCE [LARGE SCALE GENOMIC DNA]</scope>
    <source>
        <strain evidence="7 8">ATCC MYA-4762</strain>
    </source>
</reference>